<accession>A0A917QAW5</accession>
<dbReference type="Pfam" id="PF16327">
    <property type="entry name" value="CcmF_C"/>
    <property type="match status" value="1"/>
</dbReference>
<feature type="compositionally biased region" description="Basic and acidic residues" evidence="10">
    <location>
        <begin position="654"/>
        <end position="668"/>
    </location>
</feature>
<keyword evidence="8 11" id="KW-0472">Membrane</keyword>
<keyword evidence="4" id="KW-0997">Cell inner membrane</keyword>
<evidence type="ECO:0000313" key="14">
    <source>
        <dbReference type="EMBL" id="GGK39200.1"/>
    </source>
</evidence>
<gene>
    <name evidence="14" type="ORF">GCM10011322_27830</name>
</gene>
<dbReference type="GO" id="GO:0017004">
    <property type="term" value="P:cytochrome complex assembly"/>
    <property type="evidence" value="ECO:0007669"/>
    <property type="project" value="UniProtKB-KW"/>
</dbReference>
<comment type="similarity">
    <text evidence="2">Belongs to the CcmF/CycK/Ccl1/NrfE/CcsA family.</text>
</comment>
<feature type="transmembrane region" description="Helical" evidence="11">
    <location>
        <begin position="425"/>
        <end position="442"/>
    </location>
</feature>
<reference evidence="14 15" key="1">
    <citation type="journal article" date="2014" name="Int. J. Syst. Evol. Microbiol.">
        <title>Complete genome sequence of Corynebacterium casei LMG S-19264T (=DSM 44701T), isolated from a smear-ripened cheese.</title>
        <authorList>
            <consortium name="US DOE Joint Genome Institute (JGI-PGF)"/>
            <person name="Walter F."/>
            <person name="Albersmeier A."/>
            <person name="Kalinowski J."/>
            <person name="Ruckert C."/>
        </authorList>
    </citation>
    <scope>NUCLEOTIDE SEQUENCE [LARGE SCALE GENOMIC DNA]</scope>
    <source>
        <strain evidence="14 15">CGMCC 1.9161</strain>
    </source>
</reference>
<feature type="transmembrane region" description="Helical" evidence="11">
    <location>
        <begin position="125"/>
        <end position="142"/>
    </location>
</feature>
<keyword evidence="15" id="KW-1185">Reference proteome</keyword>
<feature type="transmembrane region" description="Helical" evidence="11">
    <location>
        <begin position="448"/>
        <end position="465"/>
    </location>
</feature>
<feature type="compositionally biased region" description="Low complexity" evidence="10">
    <location>
        <begin position="686"/>
        <end position="697"/>
    </location>
</feature>
<feature type="transmembrane region" description="Helical" evidence="11">
    <location>
        <begin position="394"/>
        <end position="413"/>
    </location>
</feature>
<feature type="transmembrane region" description="Helical" evidence="11">
    <location>
        <begin position="175"/>
        <end position="195"/>
    </location>
</feature>
<evidence type="ECO:0000256" key="6">
    <source>
        <dbReference type="ARBA" id="ARBA00022748"/>
    </source>
</evidence>
<dbReference type="PANTHER" id="PTHR43653">
    <property type="entry name" value="CYTOCHROME C ASSEMBLY PROTEIN-RELATED"/>
    <property type="match status" value="1"/>
</dbReference>
<dbReference type="Pfam" id="PF01578">
    <property type="entry name" value="Cytochrom_C_asm"/>
    <property type="match status" value="1"/>
</dbReference>
<feature type="transmembrane region" description="Helical" evidence="11">
    <location>
        <begin position="6"/>
        <end position="26"/>
    </location>
</feature>
<evidence type="ECO:0000256" key="8">
    <source>
        <dbReference type="ARBA" id="ARBA00023136"/>
    </source>
</evidence>
<feature type="transmembrane region" description="Helical" evidence="11">
    <location>
        <begin position="38"/>
        <end position="62"/>
    </location>
</feature>
<evidence type="ECO:0000256" key="1">
    <source>
        <dbReference type="ARBA" id="ARBA00004429"/>
    </source>
</evidence>
<evidence type="ECO:0000256" key="2">
    <source>
        <dbReference type="ARBA" id="ARBA00009186"/>
    </source>
</evidence>
<dbReference type="AlphaFoldDB" id="A0A917QAW5"/>
<dbReference type="EMBL" id="BMMF01000008">
    <property type="protein sequence ID" value="GGK39200.1"/>
    <property type="molecule type" value="Genomic_DNA"/>
</dbReference>
<keyword evidence="6" id="KW-0201">Cytochrome c-type biogenesis</keyword>
<evidence type="ECO:0000256" key="3">
    <source>
        <dbReference type="ARBA" id="ARBA00022475"/>
    </source>
</evidence>
<comment type="function">
    <text evidence="9">Required for the biogenesis of c-type cytochromes. Possible subunit of a heme lyase.</text>
</comment>
<dbReference type="PRINTS" id="PR01411">
    <property type="entry name" value="CCMFBIOGNSIS"/>
</dbReference>
<proteinExistence type="inferred from homology"/>
<feature type="transmembrane region" description="Helical" evidence="11">
    <location>
        <begin position="273"/>
        <end position="292"/>
    </location>
</feature>
<dbReference type="Proteomes" id="UP000600449">
    <property type="component" value="Unassembled WGS sequence"/>
</dbReference>
<feature type="transmembrane region" description="Helical" evidence="11">
    <location>
        <begin position="352"/>
        <end position="374"/>
    </location>
</feature>
<evidence type="ECO:0000256" key="4">
    <source>
        <dbReference type="ARBA" id="ARBA00022519"/>
    </source>
</evidence>
<evidence type="ECO:0000259" key="13">
    <source>
        <dbReference type="Pfam" id="PF16327"/>
    </source>
</evidence>
<evidence type="ECO:0000256" key="11">
    <source>
        <dbReference type="SAM" id="Phobius"/>
    </source>
</evidence>
<evidence type="ECO:0000256" key="10">
    <source>
        <dbReference type="SAM" id="MobiDB-lite"/>
    </source>
</evidence>
<comment type="caution">
    <text evidence="14">The sequence shown here is derived from an EMBL/GenBank/DDBJ whole genome shotgun (WGS) entry which is preliminary data.</text>
</comment>
<comment type="subcellular location">
    <subcellularLocation>
        <location evidence="1">Cell inner membrane</location>
        <topology evidence="1">Multi-pass membrane protein</topology>
    </subcellularLocation>
</comment>
<protein>
    <submittedName>
        <fullName evidence="14">C-type cytochrome biogenesis protein CcmF</fullName>
    </submittedName>
</protein>
<feature type="region of interest" description="Disordered" evidence="10">
    <location>
        <begin position="651"/>
        <end position="697"/>
    </location>
</feature>
<evidence type="ECO:0000313" key="15">
    <source>
        <dbReference type="Proteomes" id="UP000600449"/>
    </source>
</evidence>
<feature type="transmembrane region" description="Helical" evidence="11">
    <location>
        <begin position="249"/>
        <end position="266"/>
    </location>
</feature>
<evidence type="ECO:0000256" key="7">
    <source>
        <dbReference type="ARBA" id="ARBA00022989"/>
    </source>
</evidence>
<feature type="domain" description="Cytochrome c assembly protein" evidence="12">
    <location>
        <begin position="89"/>
        <end position="295"/>
    </location>
</feature>
<organism evidence="14 15">
    <name type="scientific">Salinarimonas ramus</name>
    <dbReference type="NCBI Taxonomy" id="690164"/>
    <lineage>
        <taxon>Bacteria</taxon>
        <taxon>Pseudomonadati</taxon>
        <taxon>Pseudomonadota</taxon>
        <taxon>Alphaproteobacteria</taxon>
        <taxon>Hyphomicrobiales</taxon>
        <taxon>Salinarimonadaceae</taxon>
        <taxon>Salinarimonas</taxon>
    </lineage>
</organism>
<dbReference type="InterPro" id="IPR003567">
    <property type="entry name" value="Cyt_c_biogenesis"/>
</dbReference>
<evidence type="ECO:0000256" key="5">
    <source>
        <dbReference type="ARBA" id="ARBA00022692"/>
    </source>
</evidence>
<keyword evidence="5 11" id="KW-0812">Transmembrane</keyword>
<feature type="domain" description="Cytochrome c-type biogenesis protein CcmF C-terminal" evidence="13">
    <location>
        <begin position="315"/>
        <end position="643"/>
    </location>
</feature>
<dbReference type="InterPro" id="IPR003568">
    <property type="entry name" value="Cyt_c_biogenesis_CcmF"/>
</dbReference>
<dbReference type="RefSeq" id="WP_188913839.1">
    <property type="nucleotide sequence ID" value="NZ_BMMF01000008.1"/>
</dbReference>
<evidence type="ECO:0000259" key="12">
    <source>
        <dbReference type="Pfam" id="PF01578"/>
    </source>
</evidence>
<keyword evidence="3" id="KW-1003">Cell membrane</keyword>
<dbReference type="PANTHER" id="PTHR43653:SF1">
    <property type="entry name" value="CYTOCHROME C-TYPE BIOGENESIS PROTEIN CCMF"/>
    <property type="match status" value="1"/>
</dbReference>
<feature type="transmembrane region" description="Helical" evidence="11">
    <location>
        <begin position="207"/>
        <end position="229"/>
    </location>
</feature>
<feature type="transmembrane region" description="Helical" evidence="11">
    <location>
        <begin position="621"/>
        <end position="640"/>
    </location>
</feature>
<dbReference type="GO" id="GO:0005886">
    <property type="term" value="C:plasma membrane"/>
    <property type="evidence" value="ECO:0007669"/>
    <property type="project" value="UniProtKB-SubCell"/>
</dbReference>
<feature type="transmembrane region" description="Helical" evidence="11">
    <location>
        <begin position="96"/>
        <end position="113"/>
    </location>
</feature>
<keyword evidence="7 11" id="KW-1133">Transmembrane helix</keyword>
<sequence length="697" mass="74166">MLIEAGHFALALALGLSVVQFLVPLWGARTNDATLMSVGTPAALGVFGLVLFSFGVLSWAYATSDFSLANVVANSHSQKPFVYKLTGVWGNHEGSMLLWIVILALFGALVAIAKNAVPPKLRANTIAMQGLVTIAFLLFLLITSNPFERLSPAPFEGQDLNPFLQDPGLAIHPPLLYIGYVGFSITFAFAMAALIEGKIDAVWARAVRPWTLTAWGFLTLGIAMGSYWAYYELGWGGWWFWDPVENASLMPWLAGTALIHSTVVMERRDALKVWTILLAILTFSLSLLGTFLVRSGVLTSVHAFAVDPDRGLFILGILVFFIGGSLALFAWRASMLKQGGIFAPVSREGALVLNNLFLSTACATVFIGTLYPLALESLTGAKISVGAPFFNATFLPIVIPLLMLLPFGQVIAWKRGDMAGIASRLWVAGGLAILATVAVYAVTFGGPALAPLAVGLGVFLVLGAFNEVATRSFAGGITGAGALALAARRALGLPRSTWGTVLAHAGVGVTVIGIAATAWSVERIVSMNPGDVEPIAGYEARLEGVFPRTLHNYNEDVARFTLTRDGEVVSQLETMKRMYPARGMSTTEAGLETFGFSQVYISFGEVQPDGSLGVRLYYKPFVLLIWIGSVIMAAGAALSLTDRRFRVGAPVRAKGQEKGQERGQDKGHTKGQASGHAGGRRDEPRAAGGSAAAVPAE</sequence>
<dbReference type="NCBIfam" id="TIGR00353">
    <property type="entry name" value="nrfE"/>
    <property type="match status" value="1"/>
</dbReference>
<dbReference type="GO" id="GO:0020037">
    <property type="term" value="F:heme binding"/>
    <property type="evidence" value="ECO:0007669"/>
    <property type="project" value="InterPro"/>
</dbReference>
<evidence type="ECO:0000256" key="9">
    <source>
        <dbReference type="ARBA" id="ARBA00037230"/>
    </source>
</evidence>
<name>A0A917QAW5_9HYPH</name>
<feature type="transmembrane region" description="Helical" evidence="11">
    <location>
        <begin position="312"/>
        <end position="331"/>
    </location>
</feature>
<dbReference type="InterPro" id="IPR002541">
    <property type="entry name" value="Cyt_c_assembly"/>
</dbReference>
<dbReference type="InterPro" id="IPR032523">
    <property type="entry name" value="CcmF_C"/>
</dbReference>
<dbReference type="GO" id="GO:0015232">
    <property type="term" value="F:heme transmembrane transporter activity"/>
    <property type="evidence" value="ECO:0007669"/>
    <property type="project" value="InterPro"/>
</dbReference>
<dbReference type="PRINTS" id="PR01410">
    <property type="entry name" value="CCBIOGENESIS"/>
</dbReference>
<dbReference type="NCBIfam" id="NF007691">
    <property type="entry name" value="PRK10369.1"/>
    <property type="match status" value="1"/>
</dbReference>
<feature type="transmembrane region" description="Helical" evidence="11">
    <location>
        <begin position="497"/>
        <end position="519"/>
    </location>
</feature>